<accession>A0A423TFX3</accession>
<sequence>MTSRERSGRGRGRSRGAKGLGPPALALLAALLSAGECHFQCHDRTGCRRRRASGAADSVCGFSSHTPYPPSYFLSYPSHPPSSPPLPKNTTSYLSSLPHFSPPPSLPPSPLFYPRPPPFLSLFNSPLSSSLLLLRPLLPSQPPPFLSQFPSLSISPPSPASSTQSTPILPHLISFPHLSIIHAAFFYNHRPPHLSSPSIFLSSSLHLSSFSRPLSTSASTLFLLPYFLSLLSPPPSPSLHKPPPFLPPSLPLSLCFSWHFALPFTSLLVPLFVLQIHQPHPNLFSFLLFLIILHSISPLPAIASAILYYPVSPFRSRLCSTFCYAHLCYYLRKFSCVLLHLLSLFLLLSVSPPFLLFTTHFLLFFFLAFLFLFAIPSLPPPPPFLTPKISSTTSTSSTFPFPFLPLSPQLPPITPAHPPPPLPLSHLIAQHTPSPSLPFPSSPQHTPSTPLPSLPLPLRPSTPPHPLPLPPPFPLPLVHTGEAVPGESASRRIATRGMLQALLPGILLAHLPRTINPTAADHHAPPAF</sequence>
<feature type="transmembrane region" description="Helical" evidence="2">
    <location>
        <begin position="286"/>
        <end position="309"/>
    </location>
</feature>
<comment type="caution">
    <text evidence="3">The sequence shown here is derived from an EMBL/GenBank/DDBJ whole genome shotgun (WGS) entry which is preliminary data.</text>
</comment>
<evidence type="ECO:0000313" key="3">
    <source>
        <dbReference type="EMBL" id="ROT75341.1"/>
    </source>
</evidence>
<dbReference type="AlphaFoldDB" id="A0A423TFX3"/>
<keyword evidence="2" id="KW-0812">Transmembrane</keyword>
<feature type="transmembrane region" description="Helical" evidence="2">
    <location>
        <begin position="329"/>
        <end position="347"/>
    </location>
</feature>
<reference evidence="3 4" key="2">
    <citation type="submission" date="2019-01" db="EMBL/GenBank/DDBJ databases">
        <title>The decoding of complex shrimp genome reveals the adaptation for benthos swimmer, frequently molting mechanism and breeding impact on genome.</title>
        <authorList>
            <person name="Sun Y."/>
            <person name="Gao Y."/>
            <person name="Yu Y."/>
        </authorList>
    </citation>
    <scope>NUCLEOTIDE SEQUENCE [LARGE SCALE GENOMIC DNA]</scope>
    <source>
        <tissue evidence="3">Muscle</tissue>
    </source>
</reference>
<name>A0A423TFX3_PENVA</name>
<evidence type="ECO:0000256" key="1">
    <source>
        <dbReference type="SAM" id="MobiDB-lite"/>
    </source>
</evidence>
<feature type="region of interest" description="Disordered" evidence="1">
    <location>
        <begin position="1"/>
        <end position="20"/>
    </location>
</feature>
<feature type="region of interest" description="Disordered" evidence="1">
    <location>
        <begin position="435"/>
        <end position="471"/>
    </location>
</feature>
<dbReference type="Proteomes" id="UP000283509">
    <property type="component" value="Unassembled WGS sequence"/>
</dbReference>
<keyword evidence="4" id="KW-1185">Reference proteome</keyword>
<evidence type="ECO:0000313" key="4">
    <source>
        <dbReference type="Proteomes" id="UP000283509"/>
    </source>
</evidence>
<evidence type="ECO:0000256" key="2">
    <source>
        <dbReference type="SAM" id="Phobius"/>
    </source>
</evidence>
<keyword evidence="2" id="KW-1133">Transmembrane helix</keyword>
<organism evidence="3 4">
    <name type="scientific">Penaeus vannamei</name>
    <name type="common">Whiteleg shrimp</name>
    <name type="synonym">Litopenaeus vannamei</name>
    <dbReference type="NCBI Taxonomy" id="6689"/>
    <lineage>
        <taxon>Eukaryota</taxon>
        <taxon>Metazoa</taxon>
        <taxon>Ecdysozoa</taxon>
        <taxon>Arthropoda</taxon>
        <taxon>Crustacea</taxon>
        <taxon>Multicrustacea</taxon>
        <taxon>Malacostraca</taxon>
        <taxon>Eumalacostraca</taxon>
        <taxon>Eucarida</taxon>
        <taxon>Decapoda</taxon>
        <taxon>Dendrobranchiata</taxon>
        <taxon>Penaeoidea</taxon>
        <taxon>Penaeidae</taxon>
        <taxon>Penaeus</taxon>
    </lineage>
</organism>
<feature type="transmembrane region" description="Helical" evidence="2">
    <location>
        <begin position="251"/>
        <end position="274"/>
    </location>
</feature>
<reference evidence="3 4" key="1">
    <citation type="submission" date="2018-04" db="EMBL/GenBank/DDBJ databases">
        <authorList>
            <person name="Zhang X."/>
            <person name="Yuan J."/>
            <person name="Li F."/>
            <person name="Xiang J."/>
        </authorList>
    </citation>
    <scope>NUCLEOTIDE SEQUENCE [LARGE SCALE GENOMIC DNA]</scope>
    <source>
        <tissue evidence="3">Muscle</tissue>
    </source>
</reference>
<feature type="compositionally biased region" description="Pro residues" evidence="1">
    <location>
        <begin position="449"/>
        <end position="471"/>
    </location>
</feature>
<proteinExistence type="predicted"/>
<feature type="transmembrane region" description="Helical" evidence="2">
    <location>
        <begin position="354"/>
        <end position="375"/>
    </location>
</feature>
<dbReference type="EMBL" id="QCYY01001784">
    <property type="protein sequence ID" value="ROT75341.1"/>
    <property type="molecule type" value="Genomic_DNA"/>
</dbReference>
<keyword evidence="2" id="KW-0472">Membrane</keyword>
<gene>
    <name evidence="3" type="ORF">C7M84_006118</name>
</gene>
<protein>
    <submittedName>
        <fullName evidence="3">Uncharacterized protein</fullName>
    </submittedName>
</protein>